<keyword evidence="1" id="KW-0472">Membrane</keyword>
<name>A0A1D8N9T0_YARLL</name>
<dbReference type="EMBL" id="CP017555">
    <property type="protein sequence ID" value="AOW02386.1"/>
    <property type="molecule type" value="Genomic_DNA"/>
</dbReference>
<proteinExistence type="predicted"/>
<keyword evidence="1" id="KW-0812">Transmembrane</keyword>
<protein>
    <submittedName>
        <fullName evidence="2">Uncharacterized protein</fullName>
    </submittedName>
</protein>
<evidence type="ECO:0000256" key="1">
    <source>
        <dbReference type="SAM" id="Phobius"/>
    </source>
</evidence>
<gene>
    <name evidence="2" type="ORF">YALI1_C07223g</name>
</gene>
<dbReference type="GeneID" id="94582857"/>
<keyword evidence="1" id="KW-1133">Transmembrane helix</keyword>
<feature type="transmembrane region" description="Helical" evidence="1">
    <location>
        <begin position="66"/>
        <end position="84"/>
    </location>
</feature>
<dbReference type="RefSeq" id="XP_068138318.1">
    <property type="nucleotide sequence ID" value="XM_068282217.1"/>
</dbReference>
<reference evidence="2 3" key="1">
    <citation type="journal article" date="2016" name="PLoS ONE">
        <title>Sequence Assembly of Yarrowia lipolytica Strain W29/CLIB89 Shows Transposable Element Diversity.</title>
        <authorList>
            <person name="Magnan C."/>
            <person name="Yu J."/>
            <person name="Chang I."/>
            <person name="Jahn E."/>
            <person name="Kanomata Y."/>
            <person name="Wu J."/>
            <person name="Zeller M."/>
            <person name="Oakes M."/>
            <person name="Baldi P."/>
            <person name="Sandmeyer S."/>
        </authorList>
    </citation>
    <scope>NUCLEOTIDE SEQUENCE [LARGE SCALE GENOMIC DNA]</scope>
    <source>
        <strain evidence="3">CLIB89(W29)</strain>
    </source>
</reference>
<dbReference type="Proteomes" id="UP000182444">
    <property type="component" value="Chromosome 1C"/>
</dbReference>
<dbReference type="AlphaFoldDB" id="A0A1D8N9T0"/>
<sequence length="108" mass="12037">MCLIWDHHSRPETGGATFRRVTRTISGPTQSDSRFVLSLRLIDSGQYGPPGRADPEMAMNRISTSLLYLCWHLFTILLLAPSSAPEFTLISVILDSQLLDCEPKCLSD</sequence>
<organism evidence="2 3">
    <name type="scientific">Yarrowia lipolytica</name>
    <name type="common">Candida lipolytica</name>
    <dbReference type="NCBI Taxonomy" id="4952"/>
    <lineage>
        <taxon>Eukaryota</taxon>
        <taxon>Fungi</taxon>
        <taxon>Dikarya</taxon>
        <taxon>Ascomycota</taxon>
        <taxon>Saccharomycotina</taxon>
        <taxon>Dipodascomycetes</taxon>
        <taxon>Dipodascales</taxon>
        <taxon>Dipodascales incertae sedis</taxon>
        <taxon>Yarrowia</taxon>
    </lineage>
</organism>
<evidence type="ECO:0000313" key="2">
    <source>
        <dbReference type="EMBL" id="AOW02386.1"/>
    </source>
</evidence>
<evidence type="ECO:0000313" key="3">
    <source>
        <dbReference type="Proteomes" id="UP000182444"/>
    </source>
</evidence>
<dbReference type="VEuPathDB" id="FungiDB:YALI1_C07223g"/>
<accession>A0A1D8N9T0</accession>